<dbReference type="InterPro" id="IPR006943">
    <property type="entry name" value="DUF641_pln"/>
</dbReference>
<protein>
    <recommendedName>
        <fullName evidence="1">DUF641 domain-containing protein</fullName>
    </recommendedName>
</protein>
<proteinExistence type="predicted"/>
<evidence type="ECO:0000313" key="3">
    <source>
        <dbReference type="Proteomes" id="UP001153076"/>
    </source>
</evidence>
<sequence length="237" mass="25867">MPDMEGSVKPQQISEMFQKFALSFKSKAFEFFSDEFEKVSLLDSLEKFIAEQKFAAVKPASMLPVLAHVARNGKRISNAQFNQTLIASLFATISSFEASYLQLQTAYVPSFDEVAVKNADKALGEPSFHLFGFMMCIGATAARALKSVVQEACVIDMVYIPMKITLLVSTALMMTLNPGSVRTISEVLHAASVASATAIPISAFLRARALFTPSPFLSFSDLTPSRSQQKSNDVTIP</sequence>
<gene>
    <name evidence="2" type="ORF">Cgig2_031360</name>
</gene>
<dbReference type="OrthoDB" id="1915848at2759"/>
<dbReference type="Proteomes" id="UP001153076">
    <property type="component" value="Unassembled WGS sequence"/>
</dbReference>
<name>A0A9Q1JQD2_9CARY</name>
<dbReference type="EMBL" id="JAKOGI010000940">
    <property type="protein sequence ID" value="KAJ8429069.1"/>
    <property type="molecule type" value="Genomic_DNA"/>
</dbReference>
<evidence type="ECO:0000313" key="2">
    <source>
        <dbReference type="EMBL" id="KAJ8429069.1"/>
    </source>
</evidence>
<accession>A0A9Q1JQD2</accession>
<dbReference type="Pfam" id="PF04859">
    <property type="entry name" value="DUF641"/>
    <property type="match status" value="1"/>
</dbReference>
<keyword evidence="3" id="KW-1185">Reference proteome</keyword>
<comment type="caution">
    <text evidence="2">The sequence shown here is derived from an EMBL/GenBank/DDBJ whole genome shotgun (WGS) entry which is preliminary data.</text>
</comment>
<reference evidence="2" key="1">
    <citation type="submission" date="2022-04" db="EMBL/GenBank/DDBJ databases">
        <title>Carnegiea gigantea Genome sequencing and assembly v2.</title>
        <authorList>
            <person name="Copetti D."/>
            <person name="Sanderson M.J."/>
            <person name="Burquez A."/>
            <person name="Wojciechowski M.F."/>
        </authorList>
    </citation>
    <scope>NUCLEOTIDE SEQUENCE</scope>
    <source>
        <strain evidence="2">SGP5-SGP5p</strain>
        <tissue evidence="2">Aerial part</tissue>
    </source>
</reference>
<feature type="domain" description="DUF641" evidence="1">
    <location>
        <begin position="78"/>
        <end position="123"/>
    </location>
</feature>
<dbReference type="AlphaFoldDB" id="A0A9Q1JQD2"/>
<organism evidence="2 3">
    <name type="scientific">Carnegiea gigantea</name>
    <dbReference type="NCBI Taxonomy" id="171969"/>
    <lineage>
        <taxon>Eukaryota</taxon>
        <taxon>Viridiplantae</taxon>
        <taxon>Streptophyta</taxon>
        <taxon>Embryophyta</taxon>
        <taxon>Tracheophyta</taxon>
        <taxon>Spermatophyta</taxon>
        <taxon>Magnoliopsida</taxon>
        <taxon>eudicotyledons</taxon>
        <taxon>Gunneridae</taxon>
        <taxon>Pentapetalae</taxon>
        <taxon>Caryophyllales</taxon>
        <taxon>Cactineae</taxon>
        <taxon>Cactaceae</taxon>
        <taxon>Cactoideae</taxon>
        <taxon>Echinocereeae</taxon>
        <taxon>Carnegiea</taxon>
    </lineage>
</organism>
<evidence type="ECO:0000259" key="1">
    <source>
        <dbReference type="Pfam" id="PF04859"/>
    </source>
</evidence>